<dbReference type="EMBL" id="JACAPU010000043">
    <property type="protein sequence ID" value="NWB50408.1"/>
    <property type="molecule type" value="Genomic_DNA"/>
</dbReference>
<comment type="caution">
    <text evidence="1">The sequence shown here is derived from an EMBL/GenBank/DDBJ whole genome shotgun (WGS) entry which is preliminary data.</text>
</comment>
<accession>A0A7Y7WKF7</accession>
<proteinExistence type="predicted"/>
<dbReference type="AlphaFoldDB" id="A0A7Y7WKF7"/>
<evidence type="ECO:0000313" key="2">
    <source>
        <dbReference type="Proteomes" id="UP000582981"/>
    </source>
</evidence>
<dbReference type="InterPro" id="IPR010263">
    <property type="entry name" value="T6SS_TssK"/>
</dbReference>
<dbReference type="RefSeq" id="WP_100943175.1">
    <property type="nucleotide sequence ID" value="NZ_JACAPU010000043.1"/>
</dbReference>
<protein>
    <submittedName>
        <fullName evidence="1">Type VI secretion system baseplate subunit TssK</fullName>
    </submittedName>
</protein>
<dbReference type="Pfam" id="PF05936">
    <property type="entry name" value="T6SS_VasE"/>
    <property type="match status" value="1"/>
</dbReference>
<name>A0A7Y7WKF7_9PSED</name>
<dbReference type="PANTHER" id="PTHR35566:SF1">
    <property type="entry name" value="TYPE VI SECRETION SYSTEM BASEPLATE COMPONENT TSSK1"/>
    <property type="match status" value="1"/>
</dbReference>
<dbReference type="NCBIfam" id="TIGR03353">
    <property type="entry name" value="VI_chp_4"/>
    <property type="match status" value="1"/>
</dbReference>
<sequence>MRAIPDAIPDAICWSEGMHLLPQHFQLQGLHAEGVSARLAANARPWYWGVQYIESEVLDSGTITIKALEAVMPDGLIVDLDAVKDKEHYPLELKLTADDFQKQSTLMVYLAVDPLWRAGLLGEVSGRLRSLNIKAVDLNGSDAPTPDTVCVWRPIVRLVTENQLSDSICLPLMRMSHSGGVFSQLDYVAPCPVLAADSMIGERIGKACLLARSKCDFLKGRWRLAQDAGKTLEGAELRGQLLAIGSRLPELQATLDTGVASPMALYLQLTGLVGALYGLQPEETLPRFSPLLFDDMLPGFAQVLDWIEGQLNNIRASYTRRSFDYKDKHFSIALLDRQTPIQQLVIGLRMPSGATPQAAGDWLQNAFRASRAQLPPLIQQRSHGLAFNVLGRNDQVAYGVAEDIRLFTLQAAGDWFSPDADLCLYMPPGSARVEPVEIMIFDATRD</sequence>
<organism evidence="1 2">
    <name type="scientific">Pseudomonas gingeri</name>
    <dbReference type="NCBI Taxonomy" id="117681"/>
    <lineage>
        <taxon>Bacteria</taxon>
        <taxon>Pseudomonadati</taxon>
        <taxon>Pseudomonadota</taxon>
        <taxon>Gammaproteobacteria</taxon>
        <taxon>Pseudomonadales</taxon>
        <taxon>Pseudomonadaceae</taxon>
        <taxon>Pseudomonas</taxon>
    </lineage>
</organism>
<gene>
    <name evidence="1" type="ORF">HX829_28450</name>
</gene>
<dbReference type="Proteomes" id="UP000582981">
    <property type="component" value="Unassembled WGS sequence"/>
</dbReference>
<evidence type="ECO:0000313" key="1">
    <source>
        <dbReference type="EMBL" id="NWB50408.1"/>
    </source>
</evidence>
<dbReference type="PANTHER" id="PTHR35566">
    <property type="entry name" value="BLR3599 PROTEIN"/>
    <property type="match status" value="1"/>
</dbReference>
<reference evidence="1 2" key="1">
    <citation type="submission" date="2020-04" db="EMBL/GenBank/DDBJ databases">
        <title>Molecular characterization of pseudomonads from Agaricus bisporus reveal novel blotch 2 pathogens in Western Europe.</title>
        <authorList>
            <person name="Taparia T."/>
            <person name="Krijger M."/>
            <person name="Haynes E."/>
            <person name="Elpinstone J.G."/>
            <person name="Noble R."/>
            <person name="Van Der Wolf J."/>
        </authorList>
    </citation>
    <scope>NUCLEOTIDE SEQUENCE [LARGE SCALE GENOMIC DNA]</scope>
    <source>
        <strain evidence="1 2">F1001</strain>
    </source>
</reference>